<dbReference type="AlphaFoldDB" id="A0A1Y3GFE0"/>
<feature type="transmembrane region" description="Helical" evidence="1">
    <location>
        <begin position="59"/>
        <end position="77"/>
    </location>
</feature>
<comment type="caution">
    <text evidence="2">The sequence shown here is derived from an EMBL/GenBank/DDBJ whole genome shotgun (WGS) entry which is preliminary data.</text>
</comment>
<proteinExistence type="predicted"/>
<name>A0A1Y3GFE0_9EURY</name>
<evidence type="ECO:0000313" key="3">
    <source>
        <dbReference type="Proteomes" id="UP000195137"/>
    </source>
</evidence>
<feature type="transmembrane region" description="Helical" evidence="1">
    <location>
        <begin position="180"/>
        <end position="199"/>
    </location>
</feature>
<reference evidence="2 3" key="1">
    <citation type="submission" date="2016-12" db="EMBL/GenBank/DDBJ databases">
        <title>Discovery of methanogenic haloarchaea.</title>
        <authorList>
            <person name="Sorokin D.Y."/>
            <person name="Makarova K.S."/>
            <person name="Abbas B."/>
            <person name="Ferrer M."/>
            <person name="Golyshin P.N."/>
        </authorList>
    </citation>
    <scope>NUCLEOTIDE SEQUENCE [LARGE SCALE GENOMIC DNA]</scope>
    <source>
        <strain evidence="2">AMET1</strain>
    </source>
</reference>
<evidence type="ECO:0000256" key="1">
    <source>
        <dbReference type="SAM" id="Phobius"/>
    </source>
</evidence>
<keyword evidence="1" id="KW-0472">Membrane</keyword>
<accession>A0A1Y3GFE0</accession>
<dbReference type="RefSeq" id="WP_086637063.1">
    <property type="nucleotide sequence ID" value="NZ_MRZU01000003.1"/>
</dbReference>
<protein>
    <submittedName>
        <fullName evidence="2">Putative membrane protein</fullName>
    </submittedName>
</protein>
<feature type="transmembrane region" description="Helical" evidence="1">
    <location>
        <begin position="114"/>
        <end position="133"/>
    </location>
</feature>
<feature type="transmembrane region" description="Helical" evidence="1">
    <location>
        <begin position="89"/>
        <end position="108"/>
    </location>
</feature>
<organism evidence="2 3">
    <name type="scientific">Methanonatronarchaeum thermophilum</name>
    <dbReference type="NCBI Taxonomy" id="1927129"/>
    <lineage>
        <taxon>Archaea</taxon>
        <taxon>Methanobacteriati</taxon>
        <taxon>Methanobacteriota</taxon>
        <taxon>Methanonatronarchaeia</taxon>
        <taxon>Methanonatronarchaeales</taxon>
        <taxon>Methanonatronarchaeaceae</taxon>
        <taxon>Methanonatronarchaeum</taxon>
    </lineage>
</organism>
<evidence type="ECO:0000313" key="2">
    <source>
        <dbReference type="EMBL" id="OUJ19013.1"/>
    </source>
</evidence>
<keyword evidence="3" id="KW-1185">Reference proteome</keyword>
<gene>
    <name evidence="2" type="ORF">AMET1_0664</name>
</gene>
<dbReference type="Proteomes" id="UP000195137">
    <property type="component" value="Unassembled WGS sequence"/>
</dbReference>
<sequence length="226" mass="25920">MSSEKNCEEKTGNIYTEAPFLIFLSFLISFIVARAYVFFLGDIATGRDVFPFEYYMVHHFYYGVILMIIAGWIAIIYKDRDIHRIAALLYGAGLGIFFDELGLLLTHFEDYWDPITYTAVVIIALILLNIIFFKRFWRSFGTELRNLVVDKKLHYGPFNLVGVVDVMDETQNKIPKTNRIVNIFMGIVLFAAGTLVIIYPALLYYWVAAAFFLTGLSYLIKGAIPN</sequence>
<feature type="transmembrane region" description="Helical" evidence="1">
    <location>
        <begin position="20"/>
        <end position="39"/>
    </location>
</feature>
<dbReference type="EMBL" id="MRZU01000003">
    <property type="protein sequence ID" value="OUJ19013.1"/>
    <property type="molecule type" value="Genomic_DNA"/>
</dbReference>
<keyword evidence="1" id="KW-0812">Transmembrane</keyword>
<keyword evidence="1" id="KW-1133">Transmembrane helix</keyword>
<feature type="transmembrane region" description="Helical" evidence="1">
    <location>
        <begin position="205"/>
        <end position="224"/>
    </location>
</feature>